<gene>
    <name evidence="1" type="ORF">Dbus_chr2Lg1457</name>
</gene>
<dbReference type="STRING" id="30019.A0A0M4ECK0"/>
<evidence type="ECO:0000313" key="1">
    <source>
        <dbReference type="EMBL" id="ALC39372.1"/>
    </source>
</evidence>
<keyword evidence="2" id="KW-1185">Reference proteome</keyword>
<accession>A0A0M4ECK0</accession>
<name>A0A0M4ECK0_DROBS</name>
<dbReference type="OMA" id="NYAKWQL"/>
<dbReference type="EMBL" id="CP012523">
    <property type="protein sequence ID" value="ALC39372.1"/>
    <property type="molecule type" value="Genomic_DNA"/>
</dbReference>
<sequence>MADSLTPVRLPDSQSPIKNDINLVTCKTRLDAAVQELQSGYAKWQLAQQRGTALCYAIEAKKTRCFEKSNGESDSYPDDLQLPCNKLAIIASIFTDITRNTRETLRQLRGITRLAGEATDIIYYRSWQLRQFVAFAEELIERYEKESSIKQRVMQNIAHCKQRSELIAYTTAWE</sequence>
<reference evidence="1 2" key="1">
    <citation type="submission" date="2015-08" db="EMBL/GenBank/DDBJ databases">
        <title>Ancestral chromatin configuration constrains chromatin evolution on differentiating sex chromosomes in Drosophila.</title>
        <authorList>
            <person name="Zhou Q."/>
            <person name="Bachtrog D."/>
        </authorList>
    </citation>
    <scope>NUCLEOTIDE SEQUENCE [LARGE SCALE GENOMIC DNA]</scope>
    <source>
        <tissue evidence="1">Whole larvae</tissue>
    </source>
</reference>
<dbReference type="AlphaFoldDB" id="A0A0M4ECK0"/>
<protein>
    <submittedName>
        <fullName evidence="1">CG34174</fullName>
    </submittedName>
</protein>
<organism evidence="1 2">
    <name type="scientific">Drosophila busckii</name>
    <name type="common">Fruit fly</name>
    <dbReference type="NCBI Taxonomy" id="30019"/>
    <lineage>
        <taxon>Eukaryota</taxon>
        <taxon>Metazoa</taxon>
        <taxon>Ecdysozoa</taxon>
        <taxon>Arthropoda</taxon>
        <taxon>Hexapoda</taxon>
        <taxon>Insecta</taxon>
        <taxon>Pterygota</taxon>
        <taxon>Neoptera</taxon>
        <taxon>Endopterygota</taxon>
        <taxon>Diptera</taxon>
        <taxon>Brachycera</taxon>
        <taxon>Muscomorpha</taxon>
        <taxon>Ephydroidea</taxon>
        <taxon>Drosophilidae</taxon>
        <taxon>Drosophila</taxon>
    </lineage>
</organism>
<dbReference type="OrthoDB" id="17066at2759"/>
<evidence type="ECO:0000313" key="2">
    <source>
        <dbReference type="Proteomes" id="UP000494163"/>
    </source>
</evidence>
<proteinExistence type="predicted"/>
<dbReference type="Proteomes" id="UP000494163">
    <property type="component" value="Chromosome 2L"/>
</dbReference>